<keyword evidence="4" id="KW-0813">Transport</keyword>
<evidence type="ECO:0000256" key="2">
    <source>
        <dbReference type="ARBA" id="ARBA00004370"/>
    </source>
</evidence>
<evidence type="ECO:0000256" key="12">
    <source>
        <dbReference type="ARBA" id="ARBA00023136"/>
    </source>
</evidence>
<proteinExistence type="predicted"/>
<reference evidence="19 20" key="1">
    <citation type="submission" date="2018-06" db="EMBL/GenBank/DDBJ databases">
        <title>Genome Sequence of the Brown Rot Fungal Pathogen Monilinia fructigena.</title>
        <authorList>
            <person name="Landi L."/>
            <person name="De Miccolis Angelini R.M."/>
            <person name="Pollastro S."/>
            <person name="Abate D."/>
            <person name="Faretra F."/>
            <person name="Romanazzi G."/>
        </authorList>
    </citation>
    <scope>NUCLEOTIDE SEQUENCE [LARGE SCALE GENOMIC DNA]</scope>
    <source>
        <strain evidence="19 20">Mfrg269</strain>
    </source>
</reference>
<dbReference type="GO" id="GO:0016020">
    <property type="term" value="C:membrane"/>
    <property type="evidence" value="ECO:0007669"/>
    <property type="project" value="UniProtKB-SubCell"/>
</dbReference>
<protein>
    <recommendedName>
        <fullName evidence="18">Cytochrome b561 domain-containing protein</fullName>
    </recommendedName>
</protein>
<dbReference type="SMART" id="SM00665">
    <property type="entry name" value="B561"/>
    <property type="match status" value="1"/>
</dbReference>
<dbReference type="Proteomes" id="UP000249056">
    <property type="component" value="Unassembled WGS sequence"/>
</dbReference>
<dbReference type="PANTHER" id="PTHR15459">
    <property type="entry name" value="POLYAMINE-MODULATED FACTOR 1"/>
    <property type="match status" value="1"/>
</dbReference>
<feature type="transmembrane region" description="Helical" evidence="17">
    <location>
        <begin position="135"/>
        <end position="154"/>
    </location>
</feature>
<organism evidence="19 20">
    <name type="scientific">Monilinia fructigena</name>
    <dbReference type="NCBI Taxonomy" id="38457"/>
    <lineage>
        <taxon>Eukaryota</taxon>
        <taxon>Fungi</taxon>
        <taxon>Dikarya</taxon>
        <taxon>Ascomycota</taxon>
        <taxon>Pezizomycotina</taxon>
        <taxon>Leotiomycetes</taxon>
        <taxon>Helotiales</taxon>
        <taxon>Sclerotiniaceae</taxon>
        <taxon>Monilinia</taxon>
    </lineage>
</organism>
<feature type="region of interest" description="Disordered" evidence="16">
    <location>
        <begin position="344"/>
        <end position="462"/>
    </location>
</feature>
<evidence type="ECO:0000256" key="11">
    <source>
        <dbReference type="ARBA" id="ARBA00022989"/>
    </source>
</evidence>
<evidence type="ECO:0000313" key="20">
    <source>
        <dbReference type="Proteomes" id="UP000249056"/>
    </source>
</evidence>
<dbReference type="EMBL" id="QKRW01000012">
    <property type="protein sequence ID" value="RAL64982.1"/>
    <property type="molecule type" value="Genomic_DNA"/>
</dbReference>
<comment type="caution">
    <text evidence="19">The sequence shown here is derived from an EMBL/GenBank/DDBJ whole genome shotgun (WGS) entry which is preliminary data.</text>
</comment>
<evidence type="ECO:0000256" key="5">
    <source>
        <dbReference type="ARBA" id="ARBA00022454"/>
    </source>
</evidence>
<dbReference type="Pfam" id="PF03188">
    <property type="entry name" value="Cytochrom_B561"/>
    <property type="match status" value="1"/>
</dbReference>
<dbReference type="GO" id="GO:0005634">
    <property type="term" value="C:nucleus"/>
    <property type="evidence" value="ECO:0007669"/>
    <property type="project" value="UniProtKB-SubCell"/>
</dbReference>
<feature type="transmembrane region" description="Helical" evidence="17">
    <location>
        <begin position="175"/>
        <end position="194"/>
    </location>
</feature>
<keyword evidence="5" id="KW-0158">Chromosome</keyword>
<feature type="region of interest" description="Disordered" evidence="16">
    <location>
        <begin position="478"/>
        <end position="786"/>
    </location>
</feature>
<keyword evidence="12 17" id="KW-0472">Membrane</keyword>
<feature type="compositionally biased region" description="Basic and acidic residues" evidence="16">
    <location>
        <begin position="383"/>
        <end position="392"/>
    </location>
</feature>
<dbReference type="InterPro" id="IPR007128">
    <property type="entry name" value="PMF1/Nnf1"/>
</dbReference>
<sequence length="786" mass="85992">MATDDLSPAGSSTYSSNTMYVGDGTWDATKNDFLLPNLMGLNFETMRYNGMGNRFASMPGYKGLITAHGILAAITFLFIVPAAVFIARFYGRDIRNAIRYHIYLQIMTVLLSTAIFILGWMAVGPARSLTNPHHGIGLAIYVLIWVQFLSGWFTHNREKKRVLRRIPLKAVLHQWIGRTTALLAIAQVPLGLTLYGSPKYLFILFAVWMAFLVLLYFILSYRALQNFPEALREGSRHGEVIRERRKSSFGAGILGPLLAGAGAAALLGNRDRNRSRSRSRSHSRIREEVIPSRRGSRSRHGSVSYVDEEKFEARKKEDDGVMDSLFKGAAILGAGALAKSFFGRRKQTKHEDEYSSVAPDTPGRRSHRRNDSEFSDSAVTIERSGRYEDRRGSQPILPGPGGSSAAAAAIGAAEKRPTTPVTPRPVRSQAGRSHSFDSMSYSYDYGSGTTVSPSRRPQEKSGLRNGLLASLGIESSELSSLVDPHPGPRASARPLNPRVAPRASAPQFASGMGKTLSQNGVGTEKVSMPPLPYDPHGILHPPSDSDMTPTPGRSRRQSSIRREEGEAAVAAAIAGAAGLAAEEERQRQRSHSRSAVASPPISVKVKMHGDKDRNVTLRRLTEQEAAAERASRRARSGQRHSRRDSTSDFSDGEISSRYRREAERRAERRAESMVREKTEDLGLPPPPIGPLTPPNPAFAGSRKPKDSGRPQSSGRPHSPGKLDPSVAGGSLFDAGKSNLSEDTHGTWSAMSPDSGTDHARERRQRRRMERQRQSIGAGTAGTVDYN</sequence>
<evidence type="ECO:0000256" key="4">
    <source>
        <dbReference type="ARBA" id="ARBA00022448"/>
    </source>
</evidence>
<feature type="transmembrane region" description="Helical" evidence="17">
    <location>
        <begin position="200"/>
        <end position="219"/>
    </location>
</feature>
<feature type="compositionally biased region" description="Low complexity" evidence="16">
    <location>
        <begin position="403"/>
        <end position="427"/>
    </location>
</feature>
<evidence type="ECO:0000256" key="13">
    <source>
        <dbReference type="ARBA" id="ARBA00023242"/>
    </source>
</evidence>
<feature type="region of interest" description="Disordered" evidence="16">
    <location>
        <begin position="270"/>
        <end position="306"/>
    </location>
</feature>
<keyword evidence="6" id="KW-0132">Cell division</keyword>
<keyword evidence="9" id="KW-0995">Kinetochore</keyword>
<feature type="transmembrane region" description="Helical" evidence="17">
    <location>
        <begin position="249"/>
        <end position="268"/>
    </location>
</feature>
<feature type="compositionally biased region" description="Basic and acidic residues" evidence="16">
    <location>
        <begin position="654"/>
        <end position="680"/>
    </location>
</feature>
<feature type="compositionally biased region" description="Basic and acidic residues" evidence="16">
    <location>
        <begin position="607"/>
        <end position="631"/>
    </location>
</feature>
<evidence type="ECO:0000256" key="3">
    <source>
        <dbReference type="ARBA" id="ARBA00004629"/>
    </source>
</evidence>
<dbReference type="Gene3D" id="1.20.120.1770">
    <property type="match status" value="1"/>
</dbReference>
<evidence type="ECO:0000256" key="7">
    <source>
        <dbReference type="ARBA" id="ARBA00022692"/>
    </source>
</evidence>
<name>A0A395IXJ6_9HELO</name>
<keyword evidence="15" id="KW-0137">Centromere</keyword>
<gene>
    <name evidence="19" type="ORF">DID88_001572</name>
</gene>
<dbReference type="GO" id="GO:0000444">
    <property type="term" value="C:MIS12/MIND type complex"/>
    <property type="evidence" value="ECO:0007669"/>
    <property type="project" value="InterPro"/>
</dbReference>
<feature type="compositionally biased region" description="Basic residues" evidence="16">
    <location>
        <begin position="632"/>
        <end position="642"/>
    </location>
</feature>
<dbReference type="PANTHER" id="PTHR15459:SF2">
    <property type="entry name" value="CYTOCHROME B561 DOMAIN-CONTAINING PROTEIN"/>
    <property type="match status" value="1"/>
</dbReference>
<evidence type="ECO:0000256" key="14">
    <source>
        <dbReference type="ARBA" id="ARBA00023306"/>
    </source>
</evidence>
<feature type="compositionally biased region" description="Pro residues" evidence="16">
    <location>
        <begin position="683"/>
        <end position="696"/>
    </location>
</feature>
<evidence type="ECO:0000256" key="9">
    <source>
        <dbReference type="ARBA" id="ARBA00022838"/>
    </source>
</evidence>
<dbReference type="InterPro" id="IPR006593">
    <property type="entry name" value="Cyt_b561/ferric_Rdtase_TM"/>
</dbReference>
<evidence type="ECO:0000256" key="17">
    <source>
        <dbReference type="SAM" id="Phobius"/>
    </source>
</evidence>
<dbReference type="GO" id="GO:0007059">
    <property type="term" value="P:chromosome segregation"/>
    <property type="evidence" value="ECO:0007669"/>
    <property type="project" value="TreeGrafter"/>
</dbReference>
<comment type="subcellular location">
    <subcellularLocation>
        <location evidence="3">Chromosome</location>
        <location evidence="3">Centromere</location>
        <location evidence="3">Kinetochore</location>
    </subcellularLocation>
    <subcellularLocation>
        <location evidence="2">Membrane</location>
    </subcellularLocation>
    <subcellularLocation>
        <location evidence="1">Nucleus</location>
    </subcellularLocation>
</comment>
<evidence type="ECO:0000256" key="6">
    <source>
        <dbReference type="ARBA" id="ARBA00022618"/>
    </source>
</evidence>
<evidence type="ECO:0000259" key="18">
    <source>
        <dbReference type="PROSITE" id="PS50939"/>
    </source>
</evidence>
<keyword evidence="8" id="KW-0498">Mitosis</keyword>
<dbReference type="PROSITE" id="PS50939">
    <property type="entry name" value="CYTOCHROME_B561"/>
    <property type="match status" value="1"/>
</dbReference>
<evidence type="ECO:0000256" key="8">
    <source>
        <dbReference type="ARBA" id="ARBA00022776"/>
    </source>
</evidence>
<feature type="transmembrane region" description="Helical" evidence="17">
    <location>
        <begin position="102"/>
        <end position="123"/>
    </location>
</feature>
<accession>A0A395IXJ6</accession>
<keyword evidence="14" id="KW-0131">Cell cycle</keyword>
<evidence type="ECO:0000256" key="16">
    <source>
        <dbReference type="SAM" id="MobiDB-lite"/>
    </source>
</evidence>
<evidence type="ECO:0000256" key="15">
    <source>
        <dbReference type="ARBA" id="ARBA00023328"/>
    </source>
</evidence>
<dbReference type="GO" id="GO:0051301">
    <property type="term" value="P:cell division"/>
    <property type="evidence" value="ECO:0007669"/>
    <property type="project" value="UniProtKB-KW"/>
</dbReference>
<feature type="compositionally biased region" description="Polar residues" evidence="16">
    <location>
        <begin position="745"/>
        <end position="754"/>
    </location>
</feature>
<evidence type="ECO:0000256" key="1">
    <source>
        <dbReference type="ARBA" id="ARBA00004123"/>
    </source>
</evidence>
<dbReference type="CDD" id="cd08760">
    <property type="entry name" value="Cyt_b561_FRRS1_like"/>
    <property type="match status" value="1"/>
</dbReference>
<keyword evidence="7 17" id="KW-0812">Transmembrane</keyword>
<dbReference type="OrthoDB" id="19261at2759"/>
<dbReference type="AlphaFoldDB" id="A0A395IXJ6"/>
<feature type="domain" description="Cytochrome b561" evidence="18">
    <location>
        <begin position="35"/>
        <end position="225"/>
    </location>
</feature>
<evidence type="ECO:0000256" key="10">
    <source>
        <dbReference type="ARBA" id="ARBA00022982"/>
    </source>
</evidence>
<feature type="transmembrane region" description="Helical" evidence="17">
    <location>
        <begin position="65"/>
        <end position="90"/>
    </location>
</feature>
<feature type="compositionally biased region" description="Low complexity" evidence="16">
    <location>
        <begin position="436"/>
        <end position="452"/>
    </location>
</feature>
<keyword evidence="20" id="KW-1185">Reference proteome</keyword>
<evidence type="ECO:0000313" key="19">
    <source>
        <dbReference type="EMBL" id="RAL64982.1"/>
    </source>
</evidence>
<feature type="compositionally biased region" description="Low complexity" evidence="16">
    <location>
        <begin position="567"/>
        <end position="580"/>
    </location>
</feature>
<keyword evidence="13" id="KW-0539">Nucleus</keyword>
<keyword evidence="11 17" id="KW-1133">Transmembrane helix</keyword>
<keyword evidence="10" id="KW-0249">Electron transport</keyword>